<proteinExistence type="predicted"/>
<dbReference type="Proteomes" id="UP000594451">
    <property type="component" value="Chromosome"/>
</dbReference>
<evidence type="ECO:0000313" key="1">
    <source>
        <dbReference type="EMBL" id="QPJ58501.1"/>
    </source>
</evidence>
<evidence type="ECO:0000313" key="2">
    <source>
        <dbReference type="Proteomes" id="UP000594451"/>
    </source>
</evidence>
<sequence>MSERINFKSTEELLEVPDLLDNQLSSYKYLFQKYESFENFNLLFKDIFPISSSDLKYRLEYVKY</sequence>
<accession>A0A7T0BRN1</accession>
<gene>
    <name evidence="1" type="ORF">E5P55_00810</name>
</gene>
<organism evidence="1 2">
    <name type="scientific">Candidatus Pinguicoccus supinus</name>
    <dbReference type="NCBI Taxonomy" id="2529394"/>
    <lineage>
        <taxon>Bacteria</taxon>
        <taxon>Pseudomonadati</taxon>
        <taxon>Verrucomicrobiota</taxon>
        <taxon>Candidatus Pinguicoccus</taxon>
    </lineage>
</organism>
<dbReference type="AlphaFoldDB" id="A0A7T0BRN1"/>
<dbReference type="KEGG" id="psup:E5P55_00810"/>
<reference evidence="1 2" key="1">
    <citation type="journal article" date="2020" name="Sci. Rep.">
        <title>Morphology, ultrastructure, genomics, and phylogeny of Euplotes vanleeuwenhoeki sp. nov. and its ultra-reduced endosymbiont Candidatus Pinguicoccus supinus sp. nov.</title>
        <authorList>
            <person name="Serra V."/>
            <person name="Gammuto L."/>
            <person name="Nitla V."/>
            <person name="Castelli M."/>
            <person name="Lanzoni O."/>
            <person name="Sassera D."/>
            <person name="Bandi C."/>
            <person name="Sandeep B.V."/>
            <person name="Verni F."/>
            <person name="Modeo L."/>
            <person name="Petroni G."/>
        </authorList>
    </citation>
    <scope>NUCLEOTIDE SEQUENCE [LARGE SCALE GENOMIC DNA]</scope>
    <source>
        <strain evidence="1 2">KKR18_Esm</strain>
    </source>
</reference>
<dbReference type="Gene3D" id="3.90.1100.10">
    <property type="match status" value="1"/>
</dbReference>
<dbReference type="EMBL" id="CP039370">
    <property type="protein sequence ID" value="QPJ58501.1"/>
    <property type="molecule type" value="Genomic_DNA"/>
</dbReference>
<keyword evidence="2" id="KW-1185">Reference proteome</keyword>
<name>A0A7T0BRN1_9BACT</name>
<protein>
    <submittedName>
        <fullName evidence="1">Uncharacterized protein</fullName>
    </submittedName>
</protein>